<dbReference type="Pfam" id="PF22819">
    <property type="entry name" value="TcaA_5th"/>
    <property type="match status" value="2"/>
</dbReference>
<feature type="coiled-coil region" evidence="6">
    <location>
        <begin position="483"/>
        <end position="510"/>
    </location>
</feature>
<dbReference type="RefSeq" id="WP_200152402.1">
    <property type="nucleotide sequence ID" value="NZ_AP022964.1"/>
</dbReference>
<dbReference type="AlphaFoldDB" id="A0ABD4LKP2"/>
<feature type="domain" description="TcaA protein NTF2-like" evidence="8">
    <location>
        <begin position="949"/>
        <end position="1059"/>
    </location>
</feature>
<dbReference type="InterPro" id="IPR027417">
    <property type="entry name" value="P-loop_NTPase"/>
</dbReference>
<dbReference type="InterPro" id="IPR027094">
    <property type="entry name" value="Mitofusin_fam"/>
</dbReference>
<dbReference type="CDD" id="cd09912">
    <property type="entry name" value="DLP_2"/>
    <property type="match status" value="1"/>
</dbReference>
<keyword evidence="2" id="KW-0547">Nucleotide-binding</keyword>
<dbReference type="GO" id="GO:0016787">
    <property type="term" value="F:hydrolase activity"/>
    <property type="evidence" value="ECO:0007669"/>
    <property type="project" value="UniProtKB-KW"/>
</dbReference>
<comment type="caution">
    <text evidence="9">The sequence shown here is derived from an EMBL/GenBank/DDBJ whole genome shotgun (WGS) entry which is preliminary data.</text>
</comment>
<evidence type="ECO:0000256" key="2">
    <source>
        <dbReference type="ARBA" id="ARBA00022741"/>
    </source>
</evidence>
<dbReference type="SUPFAM" id="SSF52540">
    <property type="entry name" value="P-loop containing nucleoside triphosphate hydrolases"/>
    <property type="match status" value="1"/>
</dbReference>
<dbReference type="Gene3D" id="3.40.50.300">
    <property type="entry name" value="P-loop containing nucleotide triphosphate hydrolases"/>
    <property type="match status" value="1"/>
</dbReference>
<dbReference type="Pfam" id="PF00350">
    <property type="entry name" value="Dynamin_N"/>
    <property type="match status" value="1"/>
</dbReference>
<keyword evidence="5" id="KW-0472">Membrane</keyword>
<dbReference type="PANTHER" id="PTHR10465">
    <property type="entry name" value="TRANSMEMBRANE GTPASE FZO1"/>
    <property type="match status" value="1"/>
</dbReference>
<comment type="subcellular location">
    <subcellularLocation>
        <location evidence="1">Membrane</location>
    </subcellularLocation>
</comment>
<organism evidence="9 10">
    <name type="scientific">Bacillus cereus</name>
    <dbReference type="NCBI Taxonomy" id="1396"/>
    <lineage>
        <taxon>Bacteria</taxon>
        <taxon>Bacillati</taxon>
        <taxon>Bacillota</taxon>
        <taxon>Bacilli</taxon>
        <taxon>Bacillales</taxon>
        <taxon>Bacillaceae</taxon>
        <taxon>Bacillus</taxon>
        <taxon>Bacillus cereus group</taxon>
    </lineage>
</organism>
<proteinExistence type="predicted"/>
<gene>
    <name evidence="9" type="ORF">JCR31_23445</name>
</gene>
<protein>
    <submittedName>
        <fullName evidence="9">Dynamin family protein</fullName>
    </submittedName>
</protein>
<feature type="domain" description="TcaA protein NTF2-like" evidence="8">
    <location>
        <begin position="816"/>
        <end position="928"/>
    </location>
</feature>
<evidence type="ECO:0000259" key="7">
    <source>
        <dbReference type="Pfam" id="PF00350"/>
    </source>
</evidence>
<keyword evidence="6" id="KW-0175">Coiled coil</keyword>
<evidence type="ECO:0000256" key="4">
    <source>
        <dbReference type="ARBA" id="ARBA00023134"/>
    </source>
</evidence>
<dbReference type="InterPro" id="IPR054528">
    <property type="entry name" value="TcaA_5th"/>
</dbReference>
<dbReference type="GO" id="GO:0005525">
    <property type="term" value="F:GTP binding"/>
    <property type="evidence" value="ECO:0007669"/>
    <property type="project" value="UniProtKB-KW"/>
</dbReference>
<name>A0ABD4LKP2_BACCE</name>
<dbReference type="InterPro" id="IPR045063">
    <property type="entry name" value="Dynamin_N"/>
</dbReference>
<dbReference type="GO" id="GO:0016020">
    <property type="term" value="C:membrane"/>
    <property type="evidence" value="ECO:0007669"/>
    <property type="project" value="UniProtKB-SubCell"/>
</dbReference>
<evidence type="ECO:0000256" key="1">
    <source>
        <dbReference type="ARBA" id="ARBA00004370"/>
    </source>
</evidence>
<accession>A0ABD4LKP2</accession>
<keyword evidence="3" id="KW-0378">Hydrolase</keyword>
<evidence type="ECO:0000256" key="3">
    <source>
        <dbReference type="ARBA" id="ARBA00022801"/>
    </source>
</evidence>
<evidence type="ECO:0000313" key="9">
    <source>
        <dbReference type="EMBL" id="MBK1610861.1"/>
    </source>
</evidence>
<dbReference type="EMBL" id="JAEFBZ010000001">
    <property type="protein sequence ID" value="MBK1610861.1"/>
    <property type="molecule type" value="Genomic_DNA"/>
</dbReference>
<evidence type="ECO:0000259" key="8">
    <source>
        <dbReference type="Pfam" id="PF22819"/>
    </source>
</evidence>
<dbReference type="Proteomes" id="UP000613452">
    <property type="component" value="Unassembled WGS sequence"/>
</dbReference>
<feature type="domain" description="Dynamin N-terminal" evidence="7">
    <location>
        <begin position="44"/>
        <end position="188"/>
    </location>
</feature>
<evidence type="ECO:0000256" key="6">
    <source>
        <dbReference type="SAM" id="Coils"/>
    </source>
</evidence>
<sequence length="1072" mass="125237">MDWKQQMSIGLDYWIQLCSNEQKYVSIKEQIIGLREDIENELTIMITGEFNAGKSTFINALLGEKVLSSDVTPETAMVTKLVYGEKRKVIARYLNGNSEVYDDAWFEQLTAERDGKFKVIRHQLSHVELQMPLEILKAFTIIDTPGLNANNEFHTKATERFLGRTDYAIFLFHAMNVGTATEIKWLKKFNENSIYPFGIINRIDELDEEEDDLEDLIDFNKPRLGPSVQKLIGVSAKDALIGKLEKNTQTIEWSNWGDVERLLESFKEETNKKLERTYTRLLQPIRQMDQLYLERKISLPLKKLNTRNVEFFVTREFPELFLTKERLDSQKKLTKSVQDKWNVFFDTKIYTIDSLDGFLRSFMQYYKKLGDQRGAELKSNPLQIWEKMILPKYHSFLENRKEYNNKVIDLNQDRENLDRNWKTVQFSSSINKKKKLRRHGRKLEFYHHERGNLGKKRKVLTDIFREMTIGINEIQQSINTFVESDLQSHVENERKELDSWNRQLKKAKNSFDGFSRSDLTHIELFSKGLDNFQENVAVPLLNAGRTLENLLVYEEVNYLFSNLAQLGHDLPPKEFYHQWKMMDVSSEVRERNYNLNISKIITPELLHHELKVLPDELKHDVQIEMDIVRAELNRWMKSSVAAMFLLLVIVGIAELNDRSSSQHSDNNISDYKDSDYSENVADAAPSLEEEKQALENQYSEEDVKSFLRSVYQQLKYDQSSHFRLFSNDGWERFLPYYDNLAKGKLETFNITNVEYLSGDEIKATVKENAIQSGSLKEFETDYTLTMDSNAGNNLMISAFSYTLVDETETEIALEDRELKEFFSKFRSEYMQVLNWGNSVYIADFFDQGSPAYKELQTYINSIAGKGYTFKELGFQIDKVNKVNVNEYSVSTSEKYMFTDEKGEKTNYEKTKNYIVKVLPEKRIVIKEITINNTKKEVVKMPTVQLVTTQDVNGFIHRYYSAFEGAFNGNGFSYVQDYYDPKGSGYKSTEEYIKNANNKNMRMNNIEKSVESISTVDENHYIVIVNFIDEYAYRDGSGDRKRVRTTYKVSVSNNGNMLISEDPKVEILEKTKY</sequence>
<evidence type="ECO:0000313" key="10">
    <source>
        <dbReference type="Proteomes" id="UP000613452"/>
    </source>
</evidence>
<evidence type="ECO:0000256" key="5">
    <source>
        <dbReference type="ARBA" id="ARBA00023136"/>
    </source>
</evidence>
<reference evidence="9 10" key="1">
    <citation type="submission" date="2020-12" db="EMBL/GenBank/DDBJ databases">
        <title>Genome assembly for a thermostable protease producing Bacillus cereus MAKP1 strain isolated from chicken gut.</title>
        <authorList>
            <person name="Malaviya A."/>
        </authorList>
    </citation>
    <scope>NUCLEOTIDE SEQUENCE [LARGE SCALE GENOMIC DNA]</scope>
    <source>
        <strain evidence="9 10">MAKP1</strain>
    </source>
</reference>
<feature type="coiled-coil region" evidence="6">
    <location>
        <begin position="677"/>
        <end position="704"/>
    </location>
</feature>
<dbReference type="PANTHER" id="PTHR10465:SF0">
    <property type="entry name" value="SARCALUMENIN"/>
    <property type="match status" value="1"/>
</dbReference>
<keyword evidence="4" id="KW-0342">GTP-binding</keyword>